<comment type="similarity">
    <text evidence="2">Belongs to the FUN14 family.</text>
</comment>
<evidence type="ECO:0000256" key="2">
    <source>
        <dbReference type="ARBA" id="ARBA00009160"/>
    </source>
</evidence>
<dbReference type="OrthoDB" id="331036at2759"/>
<keyword evidence="7" id="KW-1185">Reference proteome</keyword>
<evidence type="ECO:0000256" key="3">
    <source>
        <dbReference type="ARBA" id="ARBA00022692"/>
    </source>
</evidence>
<dbReference type="PANTHER" id="PTHR21346">
    <property type="entry name" value="FUN14 DOMAIN CONTAINING"/>
    <property type="match status" value="1"/>
</dbReference>
<comment type="subcellular location">
    <subcellularLocation>
        <location evidence="1">Membrane</location>
    </subcellularLocation>
</comment>
<sequence length="173" mass="18813">MSASNSALEATSPGRAEALPLAERSEESFFNRVSANLSAYALACQNVSSVADWMQLNSRYLGSSILYTDEISTGLIFGYCAGYAMNRALRFGALLCGIGFISLQTLNHYGYIKVNWKQVEADLKKPLDVNGDGKFDQEDIAIIKNSFMRMMAQGLPSTAGLSVGLLYGLRSSR</sequence>
<dbReference type="EMBL" id="NWUJ01000007">
    <property type="protein sequence ID" value="PFH34146.1"/>
    <property type="molecule type" value="Genomic_DNA"/>
</dbReference>
<dbReference type="RefSeq" id="XP_029218155.1">
    <property type="nucleotide sequence ID" value="XM_029365671.1"/>
</dbReference>
<keyword evidence="4" id="KW-1133">Transmembrane helix</keyword>
<dbReference type="Pfam" id="PF04930">
    <property type="entry name" value="FUN14"/>
    <property type="match status" value="1"/>
</dbReference>
<dbReference type="Proteomes" id="UP000224006">
    <property type="component" value="Unassembled WGS sequence"/>
</dbReference>
<dbReference type="InterPro" id="IPR007014">
    <property type="entry name" value="FUN14"/>
</dbReference>
<dbReference type="GeneID" id="40312224"/>
<dbReference type="STRING" id="94643.A0A2A9MDX4"/>
<evidence type="ECO:0000256" key="4">
    <source>
        <dbReference type="ARBA" id="ARBA00022989"/>
    </source>
</evidence>
<evidence type="ECO:0000256" key="5">
    <source>
        <dbReference type="ARBA" id="ARBA00023136"/>
    </source>
</evidence>
<accession>A0A2A9MDX4</accession>
<keyword evidence="5" id="KW-0472">Membrane</keyword>
<dbReference type="GO" id="GO:0016020">
    <property type="term" value="C:membrane"/>
    <property type="evidence" value="ECO:0007669"/>
    <property type="project" value="UniProtKB-SubCell"/>
</dbReference>
<proteinExistence type="inferred from homology"/>
<dbReference type="AlphaFoldDB" id="A0A2A9MDX4"/>
<comment type="caution">
    <text evidence="6">The sequence shown here is derived from an EMBL/GenBank/DDBJ whole genome shotgun (WGS) entry which is preliminary data.</text>
</comment>
<dbReference type="PANTHER" id="PTHR21346:SF10">
    <property type="entry name" value="TRANSMEMBRANE PROTEIN"/>
    <property type="match status" value="1"/>
</dbReference>
<protein>
    <submittedName>
        <fullName evidence="6">FUN14 family protein</fullName>
    </submittedName>
</protein>
<evidence type="ECO:0000313" key="7">
    <source>
        <dbReference type="Proteomes" id="UP000224006"/>
    </source>
</evidence>
<dbReference type="KEGG" id="bbes:BESB_072980"/>
<evidence type="ECO:0000256" key="1">
    <source>
        <dbReference type="ARBA" id="ARBA00004370"/>
    </source>
</evidence>
<dbReference type="VEuPathDB" id="ToxoDB:BESB_072980"/>
<keyword evidence="3" id="KW-0812">Transmembrane</keyword>
<organism evidence="6 7">
    <name type="scientific">Besnoitia besnoiti</name>
    <name type="common">Apicomplexan protozoan</name>
    <dbReference type="NCBI Taxonomy" id="94643"/>
    <lineage>
        <taxon>Eukaryota</taxon>
        <taxon>Sar</taxon>
        <taxon>Alveolata</taxon>
        <taxon>Apicomplexa</taxon>
        <taxon>Conoidasida</taxon>
        <taxon>Coccidia</taxon>
        <taxon>Eucoccidiorida</taxon>
        <taxon>Eimeriorina</taxon>
        <taxon>Sarcocystidae</taxon>
        <taxon>Besnoitia</taxon>
    </lineage>
</organism>
<name>A0A2A9MDX4_BESBE</name>
<evidence type="ECO:0000313" key="6">
    <source>
        <dbReference type="EMBL" id="PFH34146.1"/>
    </source>
</evidence>
<gene>
    <name evidence="6" type="ORF">BESB_072980</name>
</gene>
<reference evidence="6 7" key="1">
    <citation type="submission" date="2017-09" db="EMBL/GenBank/DDBJ databases">
        <title>Genome sequencing of Besnoitia besnoiti strain Bb-Ger1.</title>
        <authorList>
            <person name="Schares G."/>
            <person name="Venepally P."/>
            <person name="Lorenzi H.A."/>
        </authorList>
    </citation>
    <scope>NUCLEOTIDE SEQUENCE [LARGE SCALE GENOMIC DNA]</scope>
    <source>
        <strain evidence="6 7">Bb-Ger1</strain>
    </source>
</reference>